<dbReference type="PROSITE" id="PS50931">
    <property type="entry name" value="HTH_LYSR"/>
    <property type="match status" value="1"/>
</dbReference>
<feature type="domain" description="HTH lysR-type" evidence="5">
    <location>
        <begin position="18"/>
        <end position="75"/>
    </location>
</feature>
<dbReference type="Pfam" id="PF00126">
    <property type="entry name" value="HTH_1"/>
    <property type="match status" value="1"/>
</dbReference>
<evidence type="ECO:0000313" key="7">
    <source>
        <dbReference type="Proteomes" id="UP000605992"/>
    </source>
</evidence>
<dbReference type="InterPro" id="IPR036390">
    <property type="entry name" value="WH_DNA-bd_sf"/>
</dbReference>
<dbReference type="FunFam" id="1.10.10.10:FF:000001">
    <property type="entry name" value="LysR family transcriptional regulator"/>
    <property type="match status" value="1"/>
</dbReference>
<evidence type="ECO:0000313" key="6">
    <source>
        <dbReference type="EMBL" id="GII57621.1"/>
    </source>
</evidence>
<sequence>MPLTMREGISGMWCHRWMELRELRAFVAVAEEGGLSAAARRLHITQPALSQTMSTLERQLGVELLVRSSTGVRLTDAGMTLLTEARAVLARHDRALHTMAAYTTDGCRVLRLGIPLELPSDLLAASLEQLTSACPETRVQARHLSTAAQLAALQAGELDVGLLRERPAGQEFDAHLVARENLGVLLAAEQAAELSGPDGVRLDALGGLEWVGFPRSGSPAWYDEITAILRSHGLSLGPAAPDDQVLIAEVKLAAVNTGKAFALAPPNWSQPLPDTITWSALAGHPIVRRTWAVWSAESHRRDLANFIVGFDEHLLRL</sequence>
<keyword evidence="7" id="KW-1185">Reference proteome</keyword>
<dbReference type="PANTHER" id="PTHR30346:SF17">
    <property type="entry name" value="LYSR FAMILY TRANSCRIPTIONAL REGULATOR"/>
    <property type="match status" value="1"/>
</dbReference>
<protein>
    <submittedName>
        <fullName evidence="6">LysR family transcriptional regulator</fullName>
    </submittedName>
</protein>
<dbReference type="PRINTS" id="PR00039">
    <property type="entry name" value="HTHLYSR"/>
</dbReference>
<dbReference type="GO" id="GO:0003677">
    <property type="term" value="F:DNA binding"/>
    <property type="evidence" value="ECO:0007669"/>
    <property type="project" value="UniProtKB-KW"/>
</dbReference>
<comment type="caution">
    <text evidence="6">The sequence shown here is derived from an EMBL/GenBank/DDBJ whole genome shotgun (WGS) entry which is preliminary data.</text>
</comment>
<dbReference type="InterPro" id="IPR005119">
    <property type="entry name" value="LysR_subst-bd"/>
</dbReference>
<dbReference type="Gene3D" id="1.10.10.10">
    <property type="entry name" value="Winged helix-like DNA-binding domain superfamily/Winged helix DNA-binding domain"/>
    <property type="match status" value="1"/>
</dbReference>
<dbReference type="PANTHER" id="PTHR30346">
    <property type="entry name" value="TRANSCRIPTIONAL DUAL REGULATOR HCAR-RELATED"/>
    <property type="match status" value="1"/>
</dbReference>
<dbReference type="SUPFAM" id="SSF53850">
    <property type="entry name" value="Periplasmic binding protein-like II"/>
    <property type="match status" value="1"/>
</dbReference>
<evidence type="ECO:0000256" key="2">
    <source>
        <dbReference type="ARBA" id="ARBA00023015"/>
    </source>
</evidence>
<dbReference type="InterPro" id="IPR000847">
    <property type="entry name" value="LysR_HTH_N"/>
</dbReference>
<reference evidence="6" key="1">
    <citation type="submission" date="2021-01" db="EMBL/GenBank/DDBJ databases">
        <title>Whole genome shotgun sequence of Planotetraspora thailandica NBRC 104271.</title>
        <authorList>
            <person name="Komaki H."/>
            <person name="Tamura T."/>
        </authorList>
    </citation>
    <scope>NUCLEOTIDE SEQUENCE</scope>
    <source>
        <strain evidence="6">NBRC 104271</strain>
    </source>
</reference>
<dbReference type="SUPFAM" id="SSF46785">
    <property type="entry name" value="Winged helix' DNA-binding domain"/>
    <property type="match status" value="1"/>
</dbReference>
<dbReference type="Pfam" id="PF03466">
    <property type="entry name" value="LysR_substrate"/>
    <property type="match status" value="1"/>
</dbReference>
<dbReference type="Gene3D" id="3.40.190.10">
    <property type="entry name" value="Periplasmic binding protein-like II"/>
    <property type="match status" value="2"/>
</dbReference>
<dbReference type="GO" id="GO:0032993">
    <property type="term" value="C:protein-DNA complex"/>
    <property type="evidence" value="ECO:0007669"/>
    <property type="project" value="TreeGrafter"/>
</dbReference>
<proteinExistence type="inferred from homology"/>
<evidence type="ECO:0000256" key="3">
    <source>
        <dbReference type="ARBA" id="ARBA00023125"/>
    </source>
</evidence>
<evidence type="ECO:0000259" key="5">
    <source>
        <dbReference type="PROSITE" id="PS50931"/>
    </source>
</evidence>
<organism evidence="6 7">
    <name type="scientific">Planotetraspora thailandica</name>
    <dbReference type="NCBI Taxonomy" id="487172"/>
    <lineage>
        <taxon>Bacteria</taxon>
        <taxon>Bacillati</taxon>
        <taxon>Actinomycetota</taxon>
        <taxon>Actinomycetes</taxon>
        <taxon>Streptosporangiales</taxon>
        <taxon>Streptosporangiaceae</taxon>
        <taxon>Planotetraspora</taxon>
    </lineage>
</organism>
<comment type="similarity">
    <text evidence="1">Belongs to the LysR transcriptional regulatory family.</text>
</comment>
<gene>
    <name evidence="6" type="ORF">Pth03_60100</name>
</gene>
<dbReference type="EMBL" id="BOOR01000054">
    <property type="protein sequence ID" value="GII57621.1"/>
    <property type="molecule type" value="Genomic_DNA"/>
</dbReference>
<keyword evidence="3" id="KW-0238">DNA-binding</keyword>
<dbReference type="Proteomes" id="UP000605992">
    <property type="component" value="Unassembled WGS sequence"/>
</dbReference>
<dbReference type="InterPro" id="IPR036388">
    <property type="entry name" value="WH-like_DNA-bd_sf"/>
</dbReference>
<keyword evidence="2" id="KW-0805">Transcription regulation</keyword>
<name>A0A8J3XYR2_9ACTN</name>
<keyword evidence="4" id="KW-0804">Transcription</keyword>
<evidence type="ECO:0000256" key="1">
    <source>
        <dbReference type="ARBA" id="ARBA00009437"/>
    </source>
</evidence>
<dbReference type="AlphaFoldDB" id="A0A8J3XYR2"/>
<evidence type="ECO:0000256" key="4">
    <source>
        <dbReference type="ARBA" id="ARBA00023163"/>
    </source>
</evidence>
<accession>A0A8J3XYR2</accession>
<dbReference type="GO" id="GO:0003700">
    <property type="term" value="F:DNA-binding transcription factor activity"/>
    <property type="evidence" value="ECO:0007669"/>
    <property type="project" value="InterPro"/>
</dbReference>